<proteinExistence type="predicted"/>
<sequence>MKTRRTVKRKGTKRRMGGGKMDWYKIPEVPITEFAKCIKSFYAVLEGENVGKGGDDVFLRTILVSHGDLTDEQWTASEKARRYTKSLEGKMGDFHEELAGKLPGWKTLKIGDPSGCDVMKADGTEYQEWKNRDNTMNSSSGSAVIGKLQKLITEGKKAVLVEVNCPSGKVCRFGAPPDIEVLNGQQAYARNSGRESFFDDLKLTLAYVFKTFKTFKALEQGIAQAAPQPPLPV</sequence>
<organism evidence="1">
    <name type="scientific">viral metagenome</name>
    <dbReference type="NCBI Taxonomy" id="1070528"/>
    <lineage>
        <taxon>unclassified sequences</taxon>
        <taxon>metagenomes</taxon>
        <taxon>organismal metagenomes</taxon>
    </lineage>
</organism>
<protein>
    <submittedName>
        <fullName evidence="1">Uncharacterized protein</fullName>
    </submittedName>
</protein>
<dbReference type="Pfam" id="PF09553">
    <property type="entry name" value="RE_Eco47II"/>
    <property type="match status" value="1"/>
</dbReference>
<dbReference type="GO" id="GO:0003677">
    <property type="term" value="F:DNA binding"/>
    <property type="evidence" value="ECO:0007669"/>
    <property type="project" value="InterPro"/>
</dbReference>
<dbReference type="InterPro" id="IPR019057">
    <property type="entry name" value="Restrct_endonuc_II_Eco47II"/>
</dbReference>
<dbReference type="EMBL" id="MN740666">
    <property type="protein sequence ID" value="QHS80033.1"/>
    <property type="molecule type" value="Genomic_DNA"/>
</dbReference>
<evidence type="ECO:0000313" key="1">
    <source>
        <dbReference type="EMBL" id="QHS80033.1"/>
    </source>
</evidence>
<accession>A0A6C0AKM7</accession>
<dbReference type="AlphaFoldDB" id="A0A6C0AKM7"/>
<name>A0A6C0AKM7_9ZZZZ</name>
<dbReference type="GO" id="GO:0009036">
    <property type="term" value="F:type II site-specific deoxyribonuclease activity"/>
    <property type="evidence" value="ECO:0007669"/>
    <property type="project" value="InterPro"/>
</dbReference>
<dbReference type="GO" id="GO:0009307">
    <property type="term" value="P:DNA restriction-modification system"/>
    <property type="evidence" value="ECO:0007669"/>
    <property type="project" value="InterPro"/>
</dbReference>
<reference evidence="1" key="1">
    <citation type="journal article" date="2020" name="Nature">
        <title>Giant virus diversity and host interactions through global metagenomics.</title>
        <authorList>
            <person name="Schulz F."/>
            <person name="Roux S."/>
            <person name="Paez-Espino D."/>
            <person name="Jungbluth S."/>
            <person name="Walsh D.A."/>
            <person name="Denef V.J."/>
            <person name="McMahon K.D."/>
            <person name="Konstantinidis K.T."/>
            <person name="Eloe-Fadrosh E.A."/>
            <person name="Kyrpides N.C."/>
            <person name="Woyke T."/>
        </authorList>
    </citation>
    <scope>NUCLEOTIDE SEQUENCE</scope>
    <source>
        <strain evidence="1">GVMAG-S-1035375-24</strain>
    </source>
</reference>